<reference evidence="1" key="1">
    <citation type="submission" date="2013-04" db="EMBL/GenBank/DDBJ databases">
        <authorList>
            <person name="Qu J."/>
            <person name="Murali S.C."/>
            <person name="Bandaranaike D."/>
            <person name="Bellair M."/>
            <person name="Blankenburg K."/>
            <person name="Chao H."/>
            <person name="Dinh H."/>
            <person name="Doddapaneni H."/>
            <person name="Downs B."/>
            <person name="Dugan-Rocha S."/>
            <person name="Elkadiri S."/>
            <person name="Gnanaolivu R.D."/>
            <person name="Hernandez B."/>
            <person name="Javaid M."/>
            <person name="Jayaseelan J.C."/>
            <person name="Lee S."/>
            <person name="Li M."/>
            <person name="Ming W."/>
            <person name="Munidasa M."/>
            <person name="Muniz J."/>
            <person name="Nguyen L."/>
            <person name="Ongeri F."/>
            <person name="Osuji N."/>
            <person name="Pu L.-L."/>
            <person name="Puazo M."/>
            <person name="Qu C."/>
            <person name="Quiroz J."/>
            <person name="Raj R."/>
            <person name="Weissenberger G."/>
            <person name="Xin Y."/>
            <person name="Zou X."/>
            <person name="Han Y."/>
            <person name="Richards S."/>
            <person name="Worley K."/>
            <person name="Muzny D."/>
            <person name="Gibbs R."/>
        </authorList>
    </citation>
    <scope>NUCLEOTIDE SEQUENCE</scope>
    <source>
        <strain evidence="1">Sampled in the wild</strain>
    </source>
</reference>
<name>A0A8K0PE69_LADFU</name>
<dbReference type="Proteomes" id="UP000792457">
    <property type="component" value="Unassembled WGS sequence"/>
</dbReference>
<protein>
    <submittedName>
        <fullName evidence="1">Uncharacterized protein</fullName>
    </submittedName>
</protein>
<reference evidence="1" key="2">
    <citation type="submission" date="2017-10" db="EMBL/GenBank/DDBJ databases">
        <title>Ladona fulva Genome sequencing and assembly.</title>
        <authorList>
            <person name="Murali S."/>
            <person name="Richards S."/>
            <person name="Bandaranaike D."/>
            <person name="Bellair M."/>
            <person name="Blankenburg K."/>
            <person name="Chao H."/>
            <person name="Dinh H."/>
            <person name="Doddapaneni H."/>
            <person name="Dugan-Rocha S."/>
            <person name="Elkadiri S."/>
            <person name="Gnanaolivu R."/>
            <person name="Hernandez B."/>
            <person name="Skinner E."/>
            <person name="Javaid M."/>
            <person name="Lee S."/>
            <person name="Li M."/>
            <person name="Ming W."/>
            <person name="Munidasa M."/>
            <person name="Muniz J."/>
            <person name="Nguyen L."/>
            <person name="Hughes D."/>
            <person name="Osuji N."/>
            <person name="Pu L.-L."/>
            <person name="Puazo M."/>
            <person name="Qu C."/>
            <person name="Quiroz J."/>
            <person name="Raj R."/>
            <person name="Weissenberger G."/>
            <person name="Xin Y."/>
            <person name="Zou X."/>
            <person name="Han Y."/>
            <person name="Worley K."/>
            <person name="Muzny D."/>
            <person name="Gibbs R."/>
        </authorList>
    </citation>
    <scope>NUCLEOTIDE SEQUENCE</scope>
    <source>
        <strain evidence="1">Sampled in the wild</strain>
    </source>
</reference>
<keyword evidence="2" id="KW-1185">Reference proteome</keyword>
<dbReference type="OrthoDB" id="10068277at2759"/>
<evidence type="ECO:0000313" key="1">
    <source>
        <dbReference type="EMBL" id="KAG8239989.1"/>
    </source>
</evidence>
<sequence length="176" mass="19737">MKNSTSTMTVLGETVSVLDRAMEKILHTPKISDHEKWNLYKQCLQRFLYFSGEERKPLTLAFSTVDGAIKDEKDPVDVTGDDHSARDRIRSEIVASVPKKFKKKAQLLVDRLISSEKIKWDQTGAISINGNKLDGTNIIDLIGDLRKNVSPTGLIPFLRSLSEINVSHEFTGNADH</sequence>
<gene>
    <name evidence="1" type="ORF">J437_LFUL018631</name>
</gene>
<proteinExistence type="predicted"/>
<accession>A0A8K0PE69</accession>
<dbReference type="AlphaFoldDB" id="A0A8K0PE69"/>
<comment type="caution">
    <text evidence="1">The sequence shown here is derived from an EMBL/GenBank/DDBJ whole genome shotgun (WGS) entry which is preliminary data.</text>
</comment>
<evidence type="ECO:0000313" key="2">
    <source>
        <dbReference type="Proteomes" id="UP000792457"/>
    </source>
</evidence>
<organism evidence="1 2">
    <name type="scientific">Ladona fulva</name>
    <name type="common">Scarce chaser dragonfly</name>
    <name type="synonym">Libellula fulva</name>
    <dbReference type="NCBI Taxonomy" id="123851"/>
    <lineage>
        <taxon>Eukaryota</taxon>
        <taxon>Metazoa</taxon>
        <taxon>Ecdysozoa</taxon>
        <taxon>Arthropoda</taxon>
        <taxon>Hexapoda</taxon>
        <taxon>Insecta</taxon>
        <taxon>Pterygota</taxon>
        <taxon>Palaeoptera</taxon>
        <taxon>Odonata</taxon>
        <taxon>Epiprocta</taxon>
        <taxon>Anisoptera</taxon>
        <taxon>Libelluloidea</taxon>
        <taxon>Libellulidae</taxon>
        <taxon>Ladona</taxon>
    </lineage>
</organism>
<dbReference type="EMBL" id="KZ310628">
    <property type="protein sequence ID" value="KAG8239989.1"/>
    <property type="molecule type" value="Genomic_DNA"/>
</dbReference>